<dbReference type="PANTHER" id="PTHR12931">
    <property type="entry name" value="UBIQUITIN THIOLESTERASE PROTEIN OTUB"/>
    <property type="match status" value="1"/>
</dbReference>
<dbReference type="InterPro" id="IPR042467">
    <property type="entry name" value="Peptidase_C65_otubain_sub2"/>
</dbReference>
<dbReference type="Pfam" id="PF10275">
    <property type="entry name" value="Peptidase_C65"/>
    <property type="match status" value="1"/>
</dbReference>
<comment type="catalytic activity">
    <reaction evidence="1">
        <text>Thiol-dependent hydrolysis of ester, thioester, amide, peptide and isopeptide bonds formed by the C-terminal Gly of ubiquitin (a 76-residue protein attached to proteins as an intracellular targeting signal).</text>
        <dbReference type="EC" id="3.4.19.12"/>
    </reaction>
</comment>
<keyword evidence="10" id="KW-1185">Reference proteome</keyword>
<dbReference type="PROSITE" id="PS50802">
    <property type="entry name" value="OTU"/>
    <property type="match status" value="1"/>
</dbReference>
<protein>
    <recommendedName>
        <fullName evidence="2">ubiquitinyl hydrolase 1</fullName>
        <ecNumber evidence="2">3.4.19.12</ecNumber>
    </recommendedName>
</protein>
<feature type="compositionally biased region" description="Basic and acidic residues" evidence="7">
    <location>
        <begin position="9"/>
        <end position="20"/>
    </location>
</feature>
<dbReference type="GO" id="GO:0004843">
    <property type="term" value="F:cysteine-type deubiquitinase activity"/>
    <property type="evidence" value="ECO:0007669"/>
    <property type="project" value="UniProtKB-EC"/>
</dbReference>
<dbReference type="InterPro" id="IPR042468">
    <property type="entry name" value="Peptidase_C65_otubain_sub1"/>
</dbReference>
<evidence type="ECO:0000313" key="10">
    <source>
        <dbReference type="Proteomes" id="UP000305067"/>
    </source>
</evidence>
<evidence type="ECO:0000256" key="4">
    <source>
        <dbReference type="ARBA" id="ARBA00022786"/>
    </source>
</evidence>
<evidence type="ECO:0000256" key="3">
    <source>
        <dbReference type="ARBA" id="ARBA00022670"/>
    </source>
</evidence>
<feature type="domain" description="OTU" evidence="8">
    <location>
        <begin position="96"/>
        <end position="304"/>
    </location>
</feature>
<name>A0A5C3Q735_9AGAR</name>
<dbReference type="CDD" id="cd22749">
    <property type="entry name" value="Otubain_C65"/>
    <property type="match status" value="1"/>
</dbReference>
<dbReference type="OrthoDB" id="18915at2759"/>
<dbReference type="GO" id="GO:0006508">
    <property type="term" value="P:proteolysis"/>
    <property type="evidence" value="ECO:0007669"/>
    <property type="project" value="UniProtKB-KW"/>
</dbReference>
<dbReference type="InterPro" id="IPR003323">
    <property type="entry name" value="OTU_dom"/>
</dbReference>
<dbReference type="AlphaFoldDB" id="A0A5C3Q735"/>
<dbReference type="Proteomes" id="UP000305067">
    <property type="component" value="Unassembled WGS sequence"/>
</dbReference>
<organism evidence="9 10">
    <name type="scientific">Pterulicium gracile</name>
    <dbReference type="NCBI Taxonomy" id="1884261"/>
    <lineage>
        <taxon>Eukaryota</taxon>
        <taxon>Fungi</taxon>
        <taxon>Dikarya</taxon>
        <taxon>Basidiomycota</taxon>
        <taxon>Agaricomycotina</taxon>
        <taxon>Agaricomycetes</taxon>
        <taxon>Agaricomycetidae</taxon>
        <taxon>Agaricales</taxon>
        <taxon>Pleurotineae</taxon>
        <taxon>Pterulaceae</taxon>
        <taxon>Pterulicium</taxon>
    </lineage>
</organism>
<evidence type="ECO:0000259" key="8">
    <source>
        <dbReference type="PROSITE" id="PS50802"/>
    </source>
</evidence>
<dbReference type="EMBL" id="ML178852">
    <property type="protein sequence ID" value="TFK96967.1"/>
    <property type="molecule type" value="Genomic_DNA"/>
</dbReference>
<feature type="compositionally biased region" description="Polar residues" evidence="7">
    <location>
        <begin position="21"/>
        <end position="32"/>
    </location>
</feature>
<keyword evidence="5" id="KW-0378">Hydrolase</keyword>
<dbReference type="InterPro" id="IPR019400">
    <property type="entry name" value="Peptidase_C65_otubain"/>
</dbReference>
<dbReference type="SUPFAM" id="SSF54001">
    <property type="entry name" value="Cysteine proteinases"/>
    <property type="match status" value="1"/>
</dbReference>
<keyword evidence="4" id="KW-0833">Ubl conjugation pathway</keyword>
<accession>A0A5C3Q735</accession>
<evidence type="ECO:0000256" key="2">
    <source>
        <dbReference type="ARBA" id="ARBA00012759"/>
    </source>
</evidence>
<evidence type="ECO:0000313" key="9">
    <source>
        <dbReference type="EMBL" id="TFK96967.1"/>
    </source>
</evidence>
<sequence>MTEPQQPAESRDAQNDDSRSEAPTSTAPVQITPETDISTLSAAQLYDLNQEFLNDSVPTRPLVDTLVPMSVLREEYENGSGLFLQQIDELVEKGFKSIHRTRGDGDCFYRSLAFAYVSQLLASPDQAMSIATSLSLIESTSDLLDMAGFQKMVYEDFMESLTDIIKNVVGPDASGKKLDQETLLTKFQDAETSNYVVVYLRLLTSAQIRADPDTYSPFLFHPEAGVELEPREFCEAFVEATGREADHVQITALSRALQTNVKIAYLDGRSEKAEFVDFTNAVEPEMAPIHLLYRPGHYDILVPA</sequence>
<dbReference type="EC" id="3.4.19.12" evidence="2"/>
<evidence type="ECO:0000256" key="1">
    <source>
        <dbReference type="ARBA" id="ARBA00000707"/>
    </source>
</evidence>
<dbReference type="STRING" id="1884261.A0A5C3Q735"/>
<dbReference type="InterPro" id="IPR038765">
    <property type="entry name" value="Papain-like_cys_pep_sf"/>
</dbReference>
<keyword evidence="3" id="KW-0645">Protease</keyword>
<dbReference type="GO" id="GO:0005634">
    <property type="term" value="C:nucleus"/>
    <property type="evidence" value="ECO:0007669"/>
    <property type="project" value="TreeGrafter"/>
</dbReference>
<dbReference type="Gene3D" id="1.20.1300.20">
    <property type="entry name" value="Peptidase C65 Otubain, subdomain 2"/>
    <property type="match status" value="1"/>
</dbReference>
<keyword evidence="6" id="KW-0788">Thiol protease</keyword>
<reference evidence="9 10" key="1">
    <citation type="journal article" date="2019" name="Nat. Ecol. Evol.">
        <title>Megaphylogeny resolves global patterns of mushroom evolution.</title>
        <authorList>
            <person name="Varga T."/>
            <person name="Krizsan K."/>
            <person name="Foldi C."/>
            <person name="Dima B."/>
            <person name="Sanchez-Garcia M."/>
            <person name="Sanchez-Ramirez S."/>
            <person name="Szollosi G.J."/>
            <person name="Szarkandi J.G."/>
            <person name="Papp V."/>
            <person name="Albert L."/>
            <person name="Andreopoulos W."/>
            <person name="Angelini C."/>
            <person name="Antonin V."/>
            <person name="Barry K.W."/>
            <person name="Bougher N.L."/>
            <person name="Buchanan P."/>
            <person name="Buyck B."/>
            <person name="Bense V."/>
            <person name="Catcheside P."/>
            <person name="Chovatia M."/>
            <person name="Cooper J."/>
            <person name="Damon W."/>
            <person name="Desjardin D."/>
            <person name="Finy P."/>
            <person name="Geml J."/>
            <person name="Haridas S."/>
            <person name="Hughes K."/>
            <person name="Justo A."/>
            <person name="Karasinski D."/>
            <person name="Kautmanova I."/>
            <person name="Kiss B."/>
            <person name="Kocsube S."/>
            <person name="Kotiranta H."/>
            <person name="LaButti K.M."/>
            <person name="Lechner B.E."/>
            <person name="Liimatainen K."/>
            <person name="Lipzen A."/>
            <person name="Lukacs Z."/>
            <person name="Mihaltcheva S."/>
            <person name="Morgado L.N."/>
            <person name="Niskanen T."/>
            <person name="Noordeloos M.E."/>
            <person name="Ohm R.A."/>
            <person name="Ortiz-Santana B."/>
            <person name="Ovrebo C."/>
            <person name="Racz N."/>
            <person name="Riley R."/>
            <person name="Savchenko A."/>
            <person name="Shiryaev A."/>
            <person name="Soop K."/>
            <person name="Spirin V."/>
            <person name="Szebenyi C."/>
            <person name="Tomsovsky M."/>
            <person name="Tulloss R.E."/>
            <person name="Uehling J."/>
            <person name="Grigoriev I.V."/>
            <person name="Vagvolgyi C."/>
            <person name="Papp T."/>
            <person name="Martin F.M."/>
            <person name="Miettinen O."/>
            <person name="Hibbett D.S."/>
            <person name="Nagy L.G."/>
        </authorList>
    </citation>
    <scope>NUCLEOTIDE SEQUENCE [LARGE SCALE GENOMIC DNA]</scope>
    <source>
        <strain evidence="9 10">CBS 309.79</strain>
    </source>
</reference>
<evidence type="ECO:0000256" key="6">
    <source>
        <dbReference type="ARBA" id="ARBA00022807"/>
    </source>
</evidence>
<evidence type="ECO:0000256" key="5">
    <source>
        <dbReference type="ARBA" id="ARBA00022801"/>
    </source>
</evidence>
<gene>
    <name evidence="9" type="ORF">BDV98DRAFT_575241</name>
</gene>
<dbReference type="Gene3D" id="3.30.200.60">
    <property type="entry name" value="Peptidase C65 Otubain, subdomain 1"/>
    <property type="match status" value="1"/>
</dbReference>
<evidence type="ECO:0000256" key="7">
    <source>
        <dbReference type="SAM" id="MobiDB-lite"/>
    </source>
</evidence>
<feature type="region of interest" description="Disordered" evidence="7">
    <location>
        <begin position="1"/>
        <end position="32"/>
    </location>
</feature>
<dbReference type="PANTHER" id="PTHR12931:SF15">
    <property type="entry name" value="UBIQUITIN THIOESTERASE OTUBAIN-LIKE"/>
    <property type="match status" value="1"/>
</dbReference>
<dbReference type="GO" id="GO:0043130">
    <property type="term" value="F:ubiquitin binding"/>
    <property type="evidence" value="ECO:0007669"/>
    <property type="project" value="TreeGrafter"/>
</dbReference>
<dbReference type="GO" id="GO:0071108">
    <property type="term" value="P:protein K48-linked deubiquitination"/>
    <property type="evidence" value="ECO:0007669"/>
    <property type="project" value="TreeGrafter"/>
</dbReference>
<proteinExistence type="predicted"/>